<keyword evidence="3" id="KW-1185">Reference proteome</keyword>
<reference evidence="2" key="1">
    <citation type="submission" date="2021-03" db="EMBL/GenBank/DDBJ databases">
        <title>Draft genome sequence of rust myrtle Austropuccinia psidii MF-1, a brazilian biotype.</title>
        <authorList>
            <person name="Quecine M.C."/>
            <person name="Pachon D.M.R."/>
            <person name="Bonatelli M.L."/>
            <person name="Correr F.H."/>
            <person name="Franceschini L.M."/>
            <person name="Leite T.F."/>
            <person name="Margarido G.R.A."/>
            <person name="Almeida C.A."/>
            <person name="Ferrarezi J.A."/>
            <person name="Labate C.A."/>
        </authorList>
    </citation>
    <scope>NUCLEOTIDE SEQUENCE</scope>
    <source>
        <strain evidence="2">MF-1</strain>
    </source>
</reference>
<feature type="region of interest" description="Disordered" evidence="1">
    <location>
        <begin position="62"/>
        <end position="134"/>
    </location>
</feature>
<feature type="compositionally biased region" description="Basic and acidic residues" evidence="1">
    <location>
        <begin position="94"/>
        <end position="110"/>
    </location>
</feature>
<dbReference type="AlphaFoldDB" id="A0A9Q3GZJ0"/>
<comment type="caution">
    <text evidence="2">The sequence shown here is derived from an EMBL/GenBank/DDBJ whole genome shotgun (WGS) entry which is preliminary data.</text>
</comment>
<name>A0A9Q3GZJ0_9BASI</name>
<evidence type="ECO:0000313" key="2">
    <source>
        <dbReference type="EMBL" id="MBW0485367.1"/>
    </source>
</evidence>
<organism evidence="2 3">
    <name type="scientific">Austropuccinia psidii MF-1</name>
    <dbReference type="NCBI Taxonomy" id="1389203"/>
    <lineage>
        <taxon>Eukaryota</taxon>
        <taxon>Fungi</taxon>
        <taxon>Dikarya</taxon>
        <taxon>Basidiomycota</taxon>
        <taxon>Pucciniomycotina</taxon>
        <taxon>Pucciniomycetes</taxon>
        <taxon>Pucciniales</taxon>
        <taxon>Sphaerophragmiaceae</taxon>
        <taxon>Austropuccinia</taxon>
    </lineage>
</organism>
<gene>
    <name evidence="2" type="ORF">O181_025082</name>
</gene>
<evidence type="ECO:0000313" key="3">
    <source>
        <dbReference type="Proteomes" id="UP000765509"/>
    </source>
</evidence>
<sequence length="134" mass="15498">MIKIPKSQQDFTTWNHPITMQTILPKTGKICFQERKKQEKTKKVMNLTLIVRGMAKEIIHSEPNPHEEYLGEFKNPGTEEIGSVHSKRRKPMTKHLDGLKNKPPDREGMTTRKLLAQGHMNPYNTSKKKGKSHQ</sequence>
<protein>
    <submittedName>
        <fullName evidence="2">Uncharacterized protein</fullName>
    </submittedName>
</protein>
<dbReference type="EMBL" id="AVOT02008128">
    <property type="protein sequence ID" value="MBW0485367.1"/>
    <property type="molecule type" value="Genomic_DNA"/>
</dbReference>
<accession>A0A9Q3GZJ0</accession>
<dbReference type="Proteomes" id="UP000765509">
    <property type="component" value="Unassembled WGS sequence"/>
</dbReference>
<feature type="compositionally biased region" description="Basic and acidic residues" evidence="1">
    <location>
        <begin position="62"/>
        <end position="71"/>
    </location>
</feature>
<proteinExistence type="predicted"/>
<evidence type="ECO:0000256" key="1">
    <source>
        <dbReference type="SAM" id="MobiDB-lite"/>
    </source>
</evidence>